<evidence type="ECO:0000256" key="2">
    <source>
        <dbReference type="SAM" id="SignalP"/>
    </source>
</evidence>
<feature type="chain" id="PRO_5012798422" description="Bacteriophage spanin2 family protein" evidence="2">
    <location>
        <begin position="23"/>
        <end position="110"/>
    </location>
</feature>
<accession>A0A1U7PY83</accession>
<keyword evidence="1" id="KW-0472">Membrane</keyword>
<dbReference type="Proteomes" id="UP000187261">
    <property type="component" value="Unassembled WGS sequence"/>
</dbReference>
<dbReference type="OrthoDB" id="1262958at2"/>
<evidence type="ECO:0000313" key="3">
    <source>
        <dbReference type="EMBL" id="SIT96728.1"/>
    </source>
</evidence>
<name>A0A1U7PY83_9FLAO</name>
<dbReference type="EMBL" id="FTPU01000012">
    <property type="protein sequence ID" value="SIT96728.1"/>
    <property type="molecule type" value="Genomic_DNA"/>
</dbReference>
<dbReference type="RefSeq" id="WP_076782937.1">
    <property type="nucleotide sequence ID" value="NZ_FTPU01000012.1"/>
</dbReference>
<dbReference type="NCBIfam" id="NF037951">
    <property type="entry name" value="spanin2_2"/>
    <property type="match status" value="1"/>
</dbReference>
<evidence type="ECO:0008006" key="5">
    <source>
        <dbReference type="Google" id="ProtNLM"/>
    </source>
</evidence>
<reference evidence="4" key="1">
    <citation type="submission" date="2016-10" db="EMBL/GenBank/DDBJ databases">
        <authorList>
            <person name="Varghese N."/>
            <person name="Submissions S."/>
        </authorList>
    </citation>
    <scope>NUCLEOTIDE SEQUENCE [LARGE SCALE GENOMIC DNA]</scope>
    <source>
        <strain evidence="4">DSM 19482</strain>
    </source>
</reference>
<dbReference type="STRING" id="1121284.SAMN05660493_01421"/>
<proteinExistence type="predicted"/>
<dbReference type="AlphaFoldDB" id="A0A1U7PY83"/>
<sequence>MKYSKNCLRLLPLLVFFLLVSCKTTVVTPEKPLYDNTLELYKTYTVQTNDAKVQNLKVLKVDSAKIYGETKAGEKIEIERSDVREIKKPNVLGSVIIGLVAVAAVVFIPI</sequence>
<keyword evidence="2" id="KW-0732">Signal</keyword>
<organism evidence="3 4">
    <name type="scientific">Epilithonimonas bovis DSM 19482</name>
    <dbReference type="NCBI Taxonomy" id="1121284"/>
    <lineage>
        <taxon>Bacteria</taxon>
        <taxon>Pseudomonadati</taxon>
        <taxon>Bacteroidota</taxon>
        <taxon>Flavobacteriia</taxon>
        <taxon>Flavobacteriales</taxon>
        <taxon>Weeksellaceae</taxon>
        <taxon>Chryseobacterium group</taxon>
        <taxon>Epilithonimonas</taxon>
    </lineage>
</organism>
<feature type="transmembrane region" description="Helical" evidence="1">
    <location>
        <begin position="91"/>
        <end position="108"/>
    </location>
</feature>
<gene>
    <name evidence="3" type="ORF">SAMN05660493_01421</name>
</gene>
<keyword evidence="1" id="KW-1133">Transmembrane helix</keyword>
<protein>
    <recommendedName>
        <fullName evidence="5">Bacteriophage spanin2 family protein</fullName>
    </recommendedName>
</protein>
<evidence type="ECO:0000256" key="1">
    <source>
        <dbReference type="SAM" id="Phobius"/>
    </source>
</evidence>
<keyword evidence="4" id="KW-1185">Reference proteome</keyword>
<feature type="signal peptide" evidence="2">
    <location>
        <begin position="1"/>
        <end position="22"/>
    </location>
</feature>
<keyword evidence="1" id="KW-0812">Transmembrane</keyword>
<evidence type="ECO:0000313" key="4">
    <source>
        <dbReference type="Proteomes" id="UP000187261"/>
    </source>
</evidence>
<dbReference type="PROSITE" id="PS51257">
    <property type="entry name" value="PROKAR_LIPOPROTEIN"/>
    <property type="match status" value="1"/>
</dbReference>